<dbReference type="OrthoDB" id="255819at2759"/>
<evidence type="ECO:0000256" key="10">
    <source>
        <dbReference type="ARBA" id="ARBA00041631"/>
    </source>
</evidence>
<dbReference type="InterPro" id="IPR001398">
    <property type="entry name" value="Macrophage_inhib_fac"/>
</dbReference>
<feature type="region of interest" description="Disordered" evidence="13">
    <location>
        <begin position="269"/>
        <end position="344"/>
    </location>
</feature>
<dbReference type="GO" id="GO:0050178">
    <property type="term" value="F:phenylpyruvate tautomerase activity"/>
    <property type="evidence" value="ECO:0007669"/>
    <property type="project" value="UniProtKB-EC"/>
</dbReference>
<dbReference type="EC" id="5.3.2.1" evidence="9"/>
<reference evidence="14 15" key="1">
    <citation type="journal article" date="2020" name="Genomics">
        <title>Complete, high-quality genomes from long-read metagenomic sequencing of two wolf lichen thalli reveals enigmatic genome architecture.</title>
        <authorList>
            <person name="McKenzie S.K."/>
            <person name="Walston R.F."/>
            <person name="Allen J.L."/>
        </authorList>
    </citation>
    <scope>NUCLEOTIDE SEQUENCE [LARGE SCALE GENOMIC DNA]</scope>
    <source>
        <strain evidence="14">WasteWater2</strain>
    </source>
</reference>
<feature type="compositionally biased region" description="Basic and acidic residues" evidence="13">
    <location>
        <begin position="322"/>
        <end position="331"/>
    </location>
</feature>
<evidence type="ECO:0000256" key="11">
    <source>
        <dbReference type="ARBA" id="ARBA00041912"/>
    </source>
</evidence>
<comment type="catalytic activity">
    <reaction evidence="7">
        <text>L-dopachrome = 5,6-dihydroxyindole-2-carboxylate</text>
        <dbReference type="Rhea" id="RHEA:13041"/>
        <dbReference type="ChEBI" id="CHEBI:16875"/>
        <dbReference type="ChEBI" id="CHEBI:57509"/>
        <dbReference type="EC" id="5.3.3.12"/>
    </reaction>
</comment>
<evidence type="ECO:0000256" key="13">
    <source>
        <dbReference type="SAM" id="MobiDB-lite"/>
    </source>
</evidence>
<name>A0A8H6FNG2_9LECA</name>
<comment type="caution">
    <text evidence="14">The sequence shown here is derived from an EMBL/GenBank/DDBJ whole genome shotgun (WGS) entry which is preliminary data.</text>
</comment>
<keyword evidence="3" id="KW-0202">Cytokine</keyword>
<feature type="compositionally biased region" description="Low complexity" evidence="13">
    <location>
        <begin position="1"/>
        <end position="16"/>
    </location>
</feature>
<protein>
    <recommendedName>
        <fullName evidence="12">L-dopachrome isomerase</fullName>
        <ecNumber evidence="9">5.3.2.1</ecNumber>
        <ecNumber evidence="8">5.3.3.12</ecNumber>
    </recommendedName>
    <alternativeName>
        <fullName evidence="10">L-dopachrome tautomerase</fullName>
    </alternativeName>
    <alternativeName>
        <fullName evidence="11">Phenylpyruvate tautomerase</fullName>
    </alternativeName>
</protein>
<dbReference type="InterPro" id="IPR014347">
    <property type="entry name" value="Tautomerase/MIF_sf"/>
</dbReference>
<proteinExistence type="inferred from homology"/>
<feature type="region of interest" description="Disordered" evidence="13">
    <location>
        <begin position="427"/>
        <end position="450"/>
    </location>
</feature>
<comment type="similarity">
    <text evidence="2">Belongs to the MIF family.</text>
</comment>
<evidence type="ECO:0000256" key="5">
    <source>
        <dbReference type="ARBA" id="ARBA00023235"/>
    </source>
</evidence>
<evidence type="ECO:0000256" key="9">
    <source>
        <dbReference type="ARBA" id="ARBA00039086"/>
    </source>
</evidence>
<dbReference type="GO" id="GO:0004167">
    <property type="term" value="F:dopachrome isomerase activity"/>
    <property type="evidence" value="ECO:0007669"/>
    <property type="project" value="UniProtKB-EC"/>
</dbReference>
<keyword evidence="4" id="KW-0964">Secreted</keyword>
<evidence type="ECO:0000256" key="3">
    <source>
        <dbReference type="ARBA" id="ARBA00022514"/>
    </source>
</evidence>
<dbReference type="EMBL" id="JACCJC010000054">
    <property type="protein sequence ID" value="KAF6231776.1"/>
    <property type="molecule type" value="Genomic_DNA"/>
</dbReference>
<evidence type="ECO:0000256" key="2">
    <source>
        <dbReference type="ARBA" id="ARBA00005851"/>
    </source>
</evidence>
<dbReference type="PANTHER" id="PTHR11954:SF6">
    <property type="entry name" value="MACROPHAGE MIGRATION INHIBITORY FACTOR"/>
    <property type="match status" value="1"/>
</dbReference>
<evidence type="ECO:0000256" key="8">
    <source>
        <dbReference type="ARBA" id="ARBA00038932"/>
    </source>
</evidence>
<evidence type="ECO:0000256" key="7">
    <source>
        <dbReference type="ARBA" id="ARBA00036823"/>
    </source>
</evidence>
<gene>
    <name evidence="14" type="ORF">HO173_010078</name>
</gene>
<comment type="subcellular location">
    <subcellularLocation>
        <location evidence="1">Secreted</location>
    </subcellularLocation>
</comment>
<organism evidence="14 15">
    <name type="scientific">Letharia columbiana</name>
    <dbReference type="NCBI Taxonomy" id="112416"/>
    <lineage>
        <taxon>Eukaryota</taxon>
        <taxon>Fungi</taxon>
        <taxon>Dikarya</taxon>
        <taxon>Ascomycota</taxon>
        <taxon>Pezizomycotina</taxon>
        <taxon>Lecanoromycetes</taxon>
        <taxon>OSLEUM clade</taxon>
        <taxon>Lecanoromycetidae</taxon>
        <taxon>Lecanorales</taxon>
        <taxon>Lecanorineae</taxon>
        <taxon>Parmeliaceae</taxon>
        <taxon>Letharia</taxon>
    </lineage>
</organism>
<evidence type="ECO:0000256" key="12">
    <source>
        <dbReference type="ARBA" id="ARBA00042730"/>
    </source>
</evidence>
<dbReference type="Pfam" id="PF01187">
    <property type="entry name" value="MIF"/>
    <property type="match status" value="1"/>
</dbReference>
<evidence type="ECO:0000313" key="15">
    <source>
        <dbReference type="Proteomes" id="UP000578531"/>
    </source>
</evidence>
<keyword evidence="5" id="KW-0413">Isomerase</keyword>
<feature type="compositionally biased region" description="Pro residues" evidence="13">
    <location>
        <begin position="301"/>
        <end position="315"/>
    </location>
</feature>
<feature type="compositionally biased region" description="Low complexity" evidence="13">
    <location>
        <begin position="269"/>
        <end position="289"/>
    </location>
</feature>
<keyword evidence="15" id="KW-1185">Reference proteome</keyword>
<dbReference type="Proteomes" id="UP000578531">
    <property type="component" value="Unassembled WGS sequence"/>
</dbReference>
<dbReference type="GeneID" id="59291725"/>
<dbReference type="SUPFAM" id="SSF55331">
    <property type="entry name" value="Tautomerase/MIF"/>
    <property type="match status" value="1"/>
</dbReference>
<dbReference type="PANTHER" id="PTHR11954">
    <property type="entry name" value="D-DOPACHROME DECARBOXYLASE"/>
    <property type="match status" value="1"/>
</dbReference>
<dbReference type="RefSeq" id="XP_037161208.1">
    <property type="nucleotide sequence ID" value="XM_037311964.1"/>
</dbReference>
<evidence type="ECO:0000313" key="14">
    <source>
        <dbReference type="EMBL" id="KAF6231776.1"/>
    </source>
</evidence>
<dbReference type="EC" id="5.3.3.12" evidence="8"/>
<accession>A0A8H6FNG2</accession>
<evidence type="ECO:0000256" key="6">
    <source>
        <dbReference type="ARBA" id="ARBA00036735"/>
    </source>
</evidence>
<evidence type="ECO:0000256" key="4">
    <source>
        <dbReference type="ARBA" id="ARBA00022525"/>
    </source>
</evidence>
<comment type="catalytic activity">
    <reaction evidence="6">
        <text>3-phenylpyruvate = enol-phenylpyruvate</text>
        <dbReference type="Rhea" id="RHEA:17097"/>
        <dbReference type="ChEBI" id="CHEBI:16815"/>
        <dbReference type="ChEBI" id="CHEBI:18005"/>
        <dbReference type="EC" id="5.3.2.1"/>
    </reaction>
</comment>
<dbReference type="Gene3D" id="3.30.429.10">
    <property type="entry name" value="Macrophage Migration Inhibitory Factor"/>
    <property type="match status" value="1"/>
</dbReference>
<feature type="compositionally biased region" description="Basic and acidic residues" evidence="13">
    <location>
        <begin position="427"/>
        <end position="441"/>
    </location>
</feature>
<evidence type="ECO:0000256" key="1">
    <source>
        <dbReference type="ARBA" id="ARBA00004613"/>
    </source>
</evidence>
<sequence>MPSSTRSRSISPESPRVPTPTANDFPTPAGQIFTVTKRDQGLVSPAESAFSFFDEGSPHAMSTSDLMEEKTIARPIDRGTPGESTYASIITGHQQQNELRRNKSQYYTEVFSYREPNLSPRDRISKDSVITAEIKTNVIITDEIHFLQDFSQHMSQRYQRPISSIFITLKHSECLLYAGTFDQAYILTVSALPSQLLPTTNKRNAALIQAFMADSLGVAATRGVVRFVAIPEENFAFNGTTVFGQIENLQKSPNKENFSDAASISGMRSALHSRAASRAQSRRPSVSKPPSRDGYSFYPTTRPPSPHLRGPPIPTLPNGNDAMDRRAEKAQKASNGADDNGHLLIVPSGSKSVFSERYGKMEDENEFLPPHSILDIDLAQKEKMFYEADTKHRSKIAVNPLPALQEDYSHIFECFDIEDDDILDSTPRDHRMNKLEADETSQHQVSITST</sequence>
<feature type="region of interest" description="Disordered" evidence="13">
    <location>
        <begin position="1"/>
        <end position="29"/>
    </location>
</feature>
<dbReference type="GO" id="GO:0005576">
    <property type="term" value="C:extracellular region"/>
    <property type="evidence" value="ECO:0007669"/>
    <property type="project" value="UniProtKB-SubCell"/>
</dbReference>
<dbReference type="AlphaFoldDB" id="A0A8H6FNG2"/>